<dbReference type="InterPro" id="IPR036770">
    <property type="entry name" value="Ankyrin_rpt-contain_sf"/>
</dbReference>
<feature type="repeat" description="ANK" evidence="1">
    <location>
        <begin position="446"/>
        <end position="478"/>
    </location>
</feature>
<dbReference type="Pfam" id="PF00023">
    <property type="entry name" value="Ank"/>
    <property type="match status" value="3"/>
</dbReference>
<dbReference type="Pfam" id="PF12796">
    <property type="entry name" value="Ank_2"/>
    <property type="match status" value="2"/>
</dbReference>
<dbReference type="Gene3D" id="1.25.40.20">
    <property type="entry name" value="Ankyrin repeat-containing domain"/>
    <property type="match status" value="2"/>
</dbReference>
<dbReference type="SMART" id="SM00167">
    <property type="entry name" value="VPS9"/>
    <property type="match status" value="1"/>
</dbReference>
<protein>
    <recommendedName>
        <fullName evidence="2">VPS9 domain-containing protein</fullName>
    </recommendedName>
</protein>
<comment type="caution">
    <text evidence="3">The sequence shown here is derived from an EMBL/GenBank/DDBJ whole genome shotgun (WGS) entry which is preliminary data.</text>
</comment>
<keyword evidence="1" id="KW-0040">ANK repeat</keyword>
<dbReference type="InterPro" id="IPR051248">
    <property type="entry name" value="UPF0507/Ank_repeat_27"/>
</dbReference>
<dbReference type="Pfam" id="PF02204">
    <property type="entry name" value="VPS9"/>
    <property type="match status" value="1"/>
</dbReference>
<evidence type="ECO:0000259" key="2">
    <source>
        <dbReference type="PROSITE" id="PS51205"/>
    </source>
</evidence>
<name>A0ABQ9J5H2_9CUCU</name>
<dbReference type="PROSITE" id="PS50088">
    <property type="entry name" value="ANK_REPEAT"/>
    <property type="match status" value="5"/>
</dbReference>
<gene>
    <name evidence="3" type="ORF">NQ317_018843</name>
</gene>
<keyword evidence="4" id="KW-1185">Reference proteome</keyword>
<dbReference type="SUPFAM" id="SSF48403">
    <property type="entry name" value="Ankyrin repeat"/>
    <property type="match status" value="2"/>
</dbReference>
<dbReference type="Gene3D" id="1.20.1050.80">
    <property type="entry name" value="VPS9 domain"/>
    <property type="match status" value="1"/>
</dbReference>
<dbReference type="PROSITE" id="PS51205">
    <property type="entry name" value="VPS9"/>
    <property type="match status" value="1"/>
</dbReference>
<dbReference type="SMART" id="SM00248">
    <property type="entry name" value="ANK"/>
    <property type="match status" value="7"/>
</dbReference>
<dbReference type="InterPro" id="IPR003123">
    <property type="entry name" value="VPS9"/>
</dbReference>
<feature type="domain" description="VPS9" evidence="2">
    <location>
        <begin position="239"/>
        <end position="374"/>
    </location>
</feature>
<evidence type="ECO:0000313" key="4">
    <source>
        <dbReference type="Proteomes" id="UP001162164"/>
    </source>
</evidence>
<dbReference type="InterPro" id="IPR037191">
    <property type="entry name" value="VPS9_dom_sf"/>
</dbReference>
<evidence type="ECO:0000313" key="3">
    <source>
        <dbReference type="EMBL" id="KAJ8973366.1"/>
    </source>
</evidence>
<dbReference type="EMBL" id="JAPWTJ010001186">
    <property type="protein sequence ID" value="KAJ8973366.1"/>
    <property type="molecule type" value="Genomic_DNA"/>
</dbReference>
<dbReference type="PANTHER" id="PTHR24170:SF2">
    <property type="entry name" value="ANKYRIN REPEAT DOMAIN-CONTAINING PROTEIN 27"/>
    <property type="match status" value="1"/>
</dbReference>
<feature type="repeat" description="ANK" evidence="1">
    <location>
        <begin position="782"/>
        <end position="814"/>
    </location>
</feature>
<sequence>MWSQYDENLGDNPFFKEVKKAHGDITERASKENWIICVPRLGSIEPNNIIIEAILDHILVPATDGYYSTLSKKQVNVINKHINVGSSQLFTNNIEILFEETFYVNKHAKYTVWCIDRPLFLKYNYSDSRHDAVLENLHDCIDFLWTESLSHGILDNLRQTVFDFVRENGGFEGESLQTQKELVGNLYSQCLQAALKIEVMRDKYLKSLPFLENLKISVEAYMQYCLGRKLIFSVNSLQYQTDSCINKIIRNSSDLTFHALGISDIFSDVIMLAKCELNKINNYVTVLDKMSCLKKTLNIIYETVKDVYVTSDEVLQILAFLIAKLNVNNWAGNLTYIKEFGFSLLDKSNQNNFIITSLEATVEFIKSNEFLEIRNCSVRSTVLDSCQLCIQTIFDEIKSGNVNTLDSLTKEDSSFEPKLCHPLCMCDKCKYISENYKDIPNYSNEKGQNLLIIASILGDCDVVEFLLENNVDVNVSDYWGCTPLHYAASRGYQDILLLLVNSGANVNAIDNEKNSPLHLACNYGHENSAKGLIYSSPEVELNVSNFFGDTALHLATKWGYLEIVKILLENGASVIIENKRHQTVVNLAPNYYIFKLIEDFGVKKSTMISKSIHKVDSVSIEKDLIVDDCKEHGFRPKNLEQYKKIDLLLKAIQSNDLPLTCFYLGFSCSSSKVVDRETCHPLCVYENCQNEQEFDYDLPNTSTQTININTCDDDGYTPLHVAAKFGRTDILRLLLDCGALPNVQTYKSLYVPLHLACTYQRIPIVKELVNCGDCKIDAQDSKGNTPLFYACAKNDVKIVEILLSNGADCNKRNYSGRSALQESEENMQYRVFKLLKNSTISYLEKGEQDMVLKDKKLF</sequence>
<accession>A0ABQ9J5H2</accession>
<dbReference type="PANTHER" id="PTHR24170">
    <property type="entry name" value="ANKYRIN REPEAT DOMAIN-CONTAINING PROTEIN 27"/>
    <property type="match status" value="1"/>
</dbReference>
<organism evidence="3 4">
    <name type="scientific">Molorchus minor</name>
    <dbReference type="NCBI Taxonomy" id="1323400"/>
    <lineage>
        <taxon>Eukaryota</taxon>
        <taxon>Metazoa</taxon>
        <taxon>Ecdysozoa</taxon>
        <taxon>Arthropoda</taxon>
        <taxon>Hexapoda</taxon>
        <taxon>Insecta</taxon>
        <taxon>Pterygota</taxon>
        <taxon>Neoptera</taxon>
        <taxon>Endopterygota</taxon>
        <taxon>Coleoptera</taxon>
        <taxon>Polyphaga</taxon>
        <taxon>Cucujiformia</taxon>
        <taxon>Chrysomeloidea</taxon>
        <taxon>Cerambycidae</taxon>
        <taxon>Lamiinae</taxon>
        <taxon>Monochamini</taxon>
        <taxon>Molorchus</taxon>
    </lineage>
</organism>
<dbReference type="PROSITE" id="PS50297">
    <property type="entry name" value="ANK_REP_REGION"/>
    <property type="match status" value="5"/>
</dbReference>
<feature type="repeat" description="ANK" evidence="1">
    <location>
        <begin position="714"/>
        <end position="746"/>
    </location>
</feature>
<proteinExistence type="predicted"/>
<feature type="repeat" description="ANK" evidence="1">
    <location>
        <begin position="547"/>
        <end position="579"/>
    </location>
</feature>
<reference evidence="3" key="1">
    <citation type="journal article" date="2023" name="Insect Mol. Biol.">
        <title>Genome sequencing provides insights into the evolution of gene families encoding plant cell wall-degrading enzymes in longhorned beetles.</title>
        <authorList>
            <person name="Shin N.R."/>
            <person name="Okamura Y."/>
            <person name="Kirsch R."/>
            <person name="Pauchet Y."/>
        </authorList>
    </citation>
    <scope>NUCLEOTIDE SEQUENCE</scope>
    <source>
        <strain evidence="3">MMC_N1</strain>
    </source>
</reference>
<dbReference type="PRINTS" id="PR01415">
    <property type="entry name" value="ANKYRIN"/>
</dbReference>
<dbReference type="InterPro" id="IPR002110">
    <property type="entry name" value="Ankyrin_rpt"/>
</dbReference>
<dbReference type="Proteomes" id="UP001162164">
    <property type="component" value="Unassembled WGS sequence"/>
</dbReference>
<evidence type="ECO:0000256" key="1">
    <source>
        <dbReference type="PROSITE-ProRule" id="PRU00023"/>
    </source>
</evidence>
<feature type="repeat" description="ANK" evidence="1">
    <location>
        <begin position="479"/>
        <end position="511"/>
    </location>
</feature>
<dbReference type="SUPFAM" id="SSF109993">
    <property type="entry name" value="VPS9 domain"/>
    <property type="match status" value="1"/>
</dbReference>